<dbReference type="GO" id="GO:0055085">
    <property type="term" value="P:transmembrane transport"/>
    <property type="evidence" value="ECO:0007669"/>
    <property type="project" value="InterPro"/>
</dbReference>
<dbReference type="EMBL" id="SLXD01000014">
    <property type="protein sequence ID" value="TCO99847.1"/>
    <property type="molecule type" value="Genomic_DNA"/>
</dbReference>
<dbReference type="GeneID" id="99685393"/>
<comment type="caution">
    <text evidence="3">The sequence shown here is derived from an EMBL/GenBank/DDBJ whole genome shotgun (WGS) entry which is preliminary data.</text>
</comment>
<evidence type="ECO:0000256" key="2">
    <source>
        <dbReference type="SAM" id="SignalP"/>
    </source>
</evidence>
<organism evidence="3 4">
    <name type="scientific">Rubrivivax gelatinosus</name>
    <name type="common">Rhodocyclus gelatinosus</name>
    <name type="synonym">Rhodopseudomonas gelatinosa</name>
    <dbReference type="NCBI Taxonomy" id="28068"/>
    <lineage>
        <taxon>Bacteria</taxon>
        <taxon>Pseudomonadati</taxon>
        <taxon>Pseudomonadota</taxon>
        <taxon>Betaproteobacteria</taxon>
        <taxon>Burkholderiales</taxon>
        <taxon>Sphaerotilaceae</taxon>
        <taxon>Rubrivivax</taxon>
    </lineage>
</organism>
<sequence length="324" mass="34858">MIRRQFAVAAAAAAALLGLNAQAATTWNVSAEQPDANYLTQNLRQFADDVKTATGGRLEFKVQSNSVLLKRPEVKRGVQQGIVPVGEVLMSALGNEDPMFEVDSIPFVATSFDASEKLWKAARTQIAQRLDKQGVVLLYGAPWPPQGIYTKVPVASMADFKGVRFRAYSASTTRMVTLMGAVPTTIQAAEVPQAFSTGVVDMMITSPATGVDTQAWDYVKHYYDAQAFIPQSIVIANKRALQSLPAAEREAVLAAAQRAEARGWQAARERTAGLTQTLASKGVKVQPVPPAIAAELAKIGRTMGEEWLKRAGADGAKVLESVQR</sequence>
<proteinExistence type="predicted"/>
<evidence type="ECO:0000256" key="1">
    <source>
        <dbReference type="ARBA" id="ARBA00022729"/>
    </source>
</evidence>
<keyword evidence="1 2" id="KW-0732">Signal</keyword>
<reference evidence="3 4" key="1">
    <citation type="submission" date="2019-03" db="EMBL/GenBank/DDBJ databases">
        <title>Genomic Encyclopedia of Type Strains, Phase IV (KMG-IV): sequencing the most valuable type-strain genomes for metagenomic binning, comparative biology and taxonomic classification.</title>
        <authorList>
            <person name="Goeker M."/>
        </authorList>
    </citation>
    <scope>NUCLEOTIDE SEQUENCE [LARGE SCALE GENOMIC DNA]</scope>
    <source>
        <strain evidence="3 4">DSM 1709</strain>
    </source>
</reference>
<dbReference type="Gene3D" id="3.40.190.170">
    <property type="entry name" value="Bacterial extracellular solute-binding protein, family 7"/>
    <property type="match status" value="1"/>
</dbReference>
<dbReference type="InterPro" id="IPR038404">
    <property type="entry name" value="TRAP_DctP_sf"/>
</dbReference>
<dbReference type="Pfam" id="PF03480">
    <property type="entry name" value="DctP"/>
    <property type="match status" value="1"/>
</dbReference>
<dbReference type="PANTHER" id="PTHR33376">
    <property type="match status" value="1"/>
</dbReference>
<dbReference type="InterPro" id="IPR018389">
    <property type="entry name" value="DctP_fam"/>
</dbReference>
<dbReference type="NCBIfam" id="NF037995">
    <property type="entry name" value="TRAP_S1"/>
    <property type="match status" value="1"/>
</dbReference>
<dbReference type="PANTHER" id="PTHR33376:SF4">
    <property type="entry name" value="SIALIC ACID-BINDING PERIPLASMIC PROTEIN SIAP"/>
    <property type="match status" value="1"/>
</dbReference>
<protein>
    <submittedName>
        <fullName evidence="3">TRAP-type C4-dicarboxylate transport system substrate-binding protein</fullName>
    </submittedName>
</protein>
<dbReference type="CDD" id="cd13602">
    <property type="entry name" value="PBP2_TRAP_BpDctp6_7"/>
    <property type="match status" value="1"/>
</dbReference>
<feature type="signal peptide" evidence="2">
    <location>
        <begin position="1"/>
        <end position="23"/>
    </location>
</feature>
<name>A0A4V2SG48_RUBGE</name>
<evidence type="ECO:0000313" key="3">
    <source>
        <dbReference type="EMBL" id="TCO99847.1"/>
    </source>
</evidence>
<dbReference type="Proteomes" id="UP000295106">
    <property type="component" value="Unassembled WGS sequence"/>
</dbReference>
<gene>
    <name evidence="3" type="ORF">EV684_114144</name>
</gene>
<dbReference type="AlphaFoldDB" id="A0A4V2SG48"/>
<evidence type="ECO:0000313" key="4">
    <source>
        <dbReference type="Proteomes" id="UP000295106"/>
    </source>
</evidence>
<dbReference type="RefSeq" id="WP_165908550.1">
    <property type="nucleotide sequence ID" value="NZ_CP181386.1"/>
</dbReference>
<accession>A0A4V2SG48</accession>
<feature type="chain" id="PRO_5020315357" evidence="2">
    <location>
        <begin position="24"/>
        <end position="324"/>
    </location>
</feature>